<reference evidence="2" key="1">
    <citation type="submission" date="2010-04" db="EMBL/GenBank/DDBJ databases">
        <title>Complete sequence of chromosome 2 of Burkholderia sp. CCGE1002.</title>
        <authorList>
            <consortium name="US DOE Joint Genome Institute"/>
            <person name="Lucas S."/>
            <person name="Copeland A."/>
            <person name="Lapidus A."/>
            <person name="Cheng J.-F."/>
            <person name="Bruce D."/>
            <person name="Goodwin L."/>
            <person name="Pitluck S."/>
            <person name="Chertkov O."/>
            <person name="Detter J.C."/>
            <person name="Han C."/>
            <person name="Tapia R."/>
            <person name="Land M."/>
            <person name="Hauser L."/>
            <person name="Kyrpides N."/>
            <person name="Ovchinnikova G."/>
            <person name="Martinez-Romero E."/>
            <person name="Hernandez M.A.R."/>
            <person name="Tiedje J.M."/>
            <person name="Woyke T."/>
        </authorList>
    </citation>
    <scope>NUCLEOTIDE SEQUENCE [LARGE SCALE GENOMIC DNA]</scope>
    <source>
        <strain evidence="2">CCGE1002</strain>
    </source>
</reference>
<evidence type="ECO:0008006" key="3">
    <source>
        <dbReference type="Google" id="ProtNLM"/>
    </source>
</evidence>
<proteinExistence type="predicted"/>
<sequence>MLFPIFATAKSNYDFSVTISNSDCLQHLGGGYGDVECYSELQKKLVADSQILYKKLRATIPKGNIHAKLLDEYMATQNASVKYCELPRNAGAEWETEHGGSMFPALQAECIYNLRKTQNEFLKGLLDMADGK</sequence>
<evidence type="ECO:0000313" key="2">
    <source>
        <dbReference type="Proteomes" id="UP000002190"/>
    </source>
</evidence>
<evidence type="ECO:0000313" key="1">
    <source>
        <dbReference type="EMBL" id="ADG17232.1"/>
    </source>
</evidence>
<dbReference type="HOGENOM" id="CLU_1913166_0_0_4"/>
<accession>D5WEF0</accession>
<dbReference type="AlphaFoldDB" id="D5WEF0"/>
<organism evidence="1 2">
    <name type="scientific">Paraburkholderia atlantica</name>
    <dbReference type="NCBI Taxonomy" id="2654982"/>
    <lineage>
        <taxon>Bacteria</taxon>
        <taxon>Pseudomonadati</taxon>
        <taxon>Pseudomonadota</taxon>
        <taxon>Betaproteobacteria</taxon>
        <taxon>Burkholderiales</taxon>
        <taxon>Burkholderiaceae</taxon>
        <taxon>Paraburkholderia</taxon>
    </lineage>
</organism>
<dbReference type="KEGG" id="bge:BC1002_3187"/>
<dbReference type="eggNOG" id="ENOG5030X3E">
    <property type="taxonomic scope" value="Bacteria"/>
</dbReference>
<dbReference type="EMBL" id="CP002014">
    <property type="protein sequence ID" value="ADG17232.1"/>
    <property type="molecule type" value="Genomic_DNA"/>
</dbReference>
<gene>
    <name evidence="1" type="ordered locus">BC1002_3187</name>
</gene>
<name>D5WEF0_PARAM</name>
<protein>
    <recommendedName>
        <fullName evidence="3">DUF1311 domain-containing protein</fullName>
    </recommendedName>
</protein>
<dbReference type="Proteomes" id="UP000002190">
    <property type="component" value="Chromosome 2"/>
</dbReference>
<reference evidence="1 2" key="2">
    <citation type="journal article" date="2012" name="J. Bacteriol.">
        <title>Genome Sequences of Burkholderia sp. Strains CCGE1002 and H160, Isolated from Legume Nodules in Mexico and Brazil.</title>
        <authorList>
            <person name="Ormeno-Orrillo E."/>
            <person name="Rogel M.A."/>
            <person name="Chueire L.M."/>
            <person name="Tiedje J.M."/>
            <person name="Martinez-Romero E."/>
            <person name="Hungria M."/>
        </authorList>
    </citation>
    <scope>NUCLEOTIDE SEQUENCE [LARGE SCALE GENOMIC DNA]</scope>
    <source>
        <strain evidence="1 2">CCGE1002</strain>
    </source>
</reference>